<keyword evidence="1" id="KW-1133">Transmembrane helix</keyword>
<dbReference type="RefSeq" id="WP_171328109.1">
    <property type="nucleotide sequence ID" value="NZ_CAWPOP010000024.1"/>
</dbReference>
<feature type="chain" id="PRO_5031373878" description="GAF domain-containing protein" evidence="2">
    <location>
        <begin position="24"/>
        <end position="418"/>
    </location>
</feature>
<evidence type="ECO:0000313" key="3">
    <source>
        <dbReference type="EMBL" id="NOJ12488.1"/>
    </source>
</evidence>
<evidence type="ECO:0000256" key="1">
    <source>
        <dbReference type="SAM" id="Phobius"/>
    </source>
</evidence>
<name>A0A7Y4D4G9_VIBSP</name>
<dbReference type="EMBL" id="VTXL01000004">
    <property type="protein sequence ID" value="NOJ12488.1"/>
    <property type="molecule type" value="Genomic_DNA"/>
</dbReference>
<dbReference type="AlphaFoldDB" id="A0A7Y4D4G9"/>
<proteinExistence type="predicted"/>
<keyword evidence="2" id="KW-0732">Signal</keyword>
<keyword evidence="1" id="KW-0812">Transmembrane</keyword>
<feature type="signal peptide" evidence="2">
    <location>
        <begin position="1"/>
        <end position="23"/>
    </location>
</feature>
<gene>
    <name evidence="3" type="ORF">F0234_06925</name>
</gene>
<keyword evidence="1" id="KW-0472">Membrane</keyword>
<sequence>MSKASKAMMIGLLLASVSALMPAAWDASKGLYAIFSVLEEKTFDNTTSFFIDNYLDVFAVFSYLVLFLATALVGYFWESNAEARIQLKEQELADKTSELVKNSEFMVNALQTLPPKHYLANFQETYVEVRKLTIGTKELSSILKTSEMPTESHVIEKVEHWIGSMLSQLAKLTKDWDTQGTALDNSVEYRVNIMRYYPAKKALEKFKNREYSWEDSERFFMASAPEGIVSDIDGVLFADKILCACRYGDGSTEVIAPNRPIALPVTIEESKFYDQNLPGAPQAFAAAQALYIENCKSIIHSKIDKVKHISDYMRKQLREYYGEGNFAQSIISFPLLDNFDNQYGVINVYRNKSDLAKRNSHDFMALMRPVVETISESVLELYSLRDAMSGTERDNGFEKYKIYYVSSNQCDKDTRDEE</sequence>
<evidence type="ECO:0000313" key="4">
    <source>
        <dbReference type="Proteomes" id="UP000519158"/>
    </source>
</evidence>
<organism evidence="3 4">
    <name type="scientific">Vibrio splendidus</name>
    <dbReference type="NCBI Taxonomy" id="29497"/>
    <lineage>
        <taxon>Bacteria</taxon>
        <taxon>Pseudomonadati</taxon>
        <taxon>Pseudomonadota</taxon>
        <taxon>Gammaproteobacteria</taxon>
        <taxon>Vibrionales</taxon>
        <taxon>Vibrionaceae</taxon>
        <taxon>Vibrio</taxon>
    </lineage>
</organism>
<dbReference type="Proteomes" id="UP000519158">
    <property type="component" value="Unassembled WGS sequence"/>
</dbReference>
<reference evidence="3 4" key="1">
    <citation type="submission" date="2019-09" db="EMBL/GenBank/DDBJ databases">
        <title>Draft genome sequencing and comparative genomics of hatchery-associated Vibrios.</title>
        <authorList>
            <person name="Kehlet-Delgado H."/>
            <person name="Mueller R.S."/>
        </authorList>
    </citation>
    <scope>NUCLEOTIDE SEQUENCE [LARGE SCALE GENOMIC DNA]</scope>
    <source>
        <strain evidence="3 4">99-70-13A3</strain>
    </source>
</reference>
<evidence type="ECO:0000256" key="2">
    <source>
        <dbReference type="SAM" id="SignalP"/>
    </source>
</evidence>
<accession>A0A7Y4D4G9</accession>
<protein>
    <recommendedName>
        <fullName evidence="5">GAF domain-containing protein</fullName>
    </recommendedName>
</protein>
<comment type="caution">
    <text evidence="3">The sequence shown here is derived from an EMBL/GenBank/DDBJ whole genome shotgun (WGS) entry which is preliminary data.</text>
</comment>
<feature type="transmembrane region" description="Helical" evidence="1">
    <location>
        <begin position="57"/>
        <end position="77"/>
    </location>
</feature>
<evidence type="ECO:0008006" key="5">
    <source>
        <dbReference type="Google" id="ProtNLM"/>
    </source>
</evidence>